<reference evidence="4" key="1">
    <citation type="submission" date="2020-01" db="EMBL/GenBank/DDBJ databases">
        <title>Genome Sequencing of Three Apophysomyces-Like Fungal Strains Confirms a Novel Fungal Genus in the Mucoromycota with divergent Burkholderia-like Endosymbiotic Bacteria.</title>
        <authorList>
            <person name="Stajich J.E."/>
            <person name="Macias A.M."/>
            <person name="Carter-House D."/>
            <person name="Lovett B."/>
            <person name="Kasson L.R."/>
            <person name="Berry K."/>
            <person name="Grigoriev I."/>
            <person name="Chang Y."/>
            <person name="Spatafora J."/>
            <person name="Kasson M.T."/>
        </authorList>
    </citation>
    <scope>NUCLEOTIDE SEQUENCE</scope>
    <source>
        <strain evidence="4">NRRL A-21654</strain>
    </source>
</reference>
<evidence type="ECO:0000256" key="1">
    <source>
        <dbReference type="ARBA" id="ARBA00022468"/>
    </source>
</evidence>
<accession>A0A8H7BPS8</accession>
<evidence type="ECO:0000313" key="5">
    <source>
        <dbReference type="Proteomes" id="UP000605846"/>
    </source>
</evidence>
<dbReference type="GO" id="GO:0005096">
    <property type="term" value="F:GTPase activator activity"/>
    <property type="evidence" value="ECO:0007669"/>
    <property type="project" value="UniProtKB-KW"/>
</dbReference>
<dbReference type="PANTHER" id="PTHR15228:SF25">
    <property type="entry name" value="F-BAR DOMAIN-CONTAINING PROTEIN"/>
    <property type="match status" value="1"/>
</dbReference>
<dbReference type="Proteomes" id="UP000605846">
    <property type="component" value="Unassembled WGS sequence"/>
</dbReference>
<organism evidence="4 5">
    <name type="scientific">Apophysomyces ossiformis</name>
    <dbReference type="NCBI Taxonomy" id="679940"/>
    <lineage>
        <taxon>Eukaryota</taxon>
        <taxon>Fungi</taxon>
        <taxon>Fungi incertae sedis</taxon>
        <taxon>Mucoromycota</taxon>
        <taxon>Mucoromycotina</taxon>
        <taxon>Mucoromycetes</taxon>
        <taxon>Mucorales</taxon>
        <taxon>Mucorineae</taxon>
        <taxon>Mucoraceae</taxon>
        <taxon>Apophysomyces</taxon>
    </lineage>
</organism>
<protein>
    <recommendedName>
        <fullName evidence="3">Rho-GAP domain-containing protein</fullName>
    </recommendedName>
</protein>
<dbReference type="GO" id="GO:0060237">
    <property type="term" value="P:regulation of fungal-type cell wall organization"/>
    <property type="evidence" value="ECO:0007669"/>
    <property type="project" value="TreeGrafter"/>
</dbReference>
<feature type="region of interest" description="Disordered" evidence="2">
    <location>
        <begin position="349"/>
        <end position="393"/>
    </location>
</feature>
<feature type="compositionally biased region" description="Basic residues" evidence="2">
    <location>
        <begin position="358"/>
        <end position="368"/>
    </location>
</feature>
<proteinExistence type="predicted"/>
<keyword evidence="1" id="KW-0343">GTPase activation</keyword>
<dbReference type="GO" id="GO:0007165">
    <property type="term" value="P:signal transduction"/>
    <property type="evidence" value="ECO:0007669"/>
    <property type="project" value="InterPro"/>
</dbReference>
<evidence type="ECO:0000259" key="3">
    <source>
        <dbReference type="PROSITE" id="PS50238"/>
    </source>
</evidence>
<dbReference type="SUPFAM" id="SSF48350">
    <property type="entry name" value="GTPase activation domain, GAP"/>
    <property type="match status" value="1"/>
</dbReference>
<evidence type="ECO:0000256" key="2">
    <source>
        <dbReference type="SAM" id="MobiDB-lite"/>
    </source>
</evidence>
<dbReference type="InterPro" id="IPR051025">
    <property type="entry name" value="RhoGAP"/>
</dbReference>
<evidence type="ECO:0000313" key="4">
    <source>
        <dbReference type="EMBL" id="KAF7724350.1"/>
    </source>
</evidence>
<dbReference type="GO" id="GO:0005938">
    <property type="term" value="C:cell cortex"/>
    <property type="evidence" value="ECO:0007669"/>
    <property type="project" value="TreeGrafter"/>
</dbReference>
<feature type="domain" description="Rho-GAP" evidence="3">
    <location>
        <begin position="67"/>
        <end position="261"/>
    </location>
</feature>
<dbReference type="SMART" id="SM00324">
    <property type="entry name" value="RhoGAP"/>
    <property type="match status" value="1"/>
</dbReference>
<dbReference type="Pfam" id="PF00620">
    <property type="entry name" value="RhoGAP"/>
    <property type="match status" value="1"/>
</dbReference>
<dbReference type="AlphaFoldDB" id="A0A8H7BPS8"/>
<keyword evidence="5" id="KW-1185">Reference proteome</keyword>
<dbReference type="InterPro" id="IPR008936">
    <property type="entry name" value="Rho_GTPase_activation_prot"/>
</dbReference>
<dbReference type="OrthoDB" id="3196451at2759"/>
<dbReference type="Gene3D" id="1.10.555.10">
    <property type="entry name" value="Rho GTPase activation protein"/>
    <property type="match status" value="1"/>
</dbReference>
<sequence>MSSFDIPGVLSPRHKALIRSWWKRVTMANPRVNNFKEMKIAVAEKGVFGIPLTESVQYAYSSISYVDDLTGTEQFGVIPTIIAKCGSFLKEEDRSNPGLATLGLFRLCGNCKRVRLLQTIFDTPDTYGSQLDWRGYSVHDAASVMRRFLNHLPQPVITHEYYQAFKDTMKTPFPNLETKIQAYQKLIDGLPAAHQYLLLYLLDMLAFFASVSHKTRMELRCLAAIFTPGMLYHPKDERDPKSYDESKRVLEFLIQHQEKFSMPRSHGASQTSSNVDLVGETAAACATSASEGSVETPLPDQQSSAVSDRKSSHSPTPDPCPSLIYAIVPGSYSGTCIVDLNRDMCGDLPNIEPSSSLRRTKTTPTKRNKFGEHEPPQIVHLNRNPSQTRKDKRWVWQL</sequence>
<dbReference type="InterPro" id="IPR000198">
    <property type="entry name" value="RhoGAP_dom"/>
</dbReference>
<dbReference type="EMBL" id="JABAYA010000122">
    <property type="protein sequence ID" value="KAF7724350.1"/>
    <property type="molecule type" value="Genomic_DNA"/>
</dbReference>
<name>A0A8H7BPS8_9FUNG</name>
<gene>
    <name evidence="4" type="ORF">EC973_001138</name>
</gene>
<dbReference type="PANTHER" id="PTHR15228">
    <property type="entry name" value="SPERMATHECAL PHYSIOLOGY VARIANT"/>
    <property type="match status" value="1"/>
</dbReference>
<feature type="region of interest" description="Disordered" evidence="2">
    <location>
        <begin position="288"/>
        <end position="320"/>
    </location>
</feature>
<dbReference type="PROSITE" id="PS50238">
    <property type="entry name" value="RHOGAP"/>
    <property type="match status" value="1"/>
</dbReference>
<comment type="caution">
    <text evidence="4">The sequence shown here is derived from an EMBL/GenBank/DDBJ whole genome shotgun (WGS) entry which is preliminary data.</text>
</comment>